<evidence type="ECO:0000313" key="5">
    <source>
        <dbReference type="Proteomes" id="UP000025227"/>
    </source>
</evidence>
<proteinExistence type="predicted"/>
<reference evidence="6" key="1">
    <citation type="submission" date="2020-12" db="UniProtKB">
        <authorList>
            <consortium name="WormBaseParasite"/>
        </authorList>
    </citation>
    <scope>IDENTIFICATION</scope>
    <source>
        <strain evidence="6">MHco3</strain>
    </source>
</reference>
<accession>A0A7I4XVS8</accession>
<dbReference type="Pfam" id="PF03564">
    <property type="entry name" value="DUF1759"/>
    <property type="match status" value="1"/>
</dbReference>
<feature type="region of interest" description="Disordered" evidence="2">
    <location>
        <begin position="83"/>
        <end position="123"/>
    </location>
</feature>
<keyword evidence="3" id="KW-0472">Membrane</keyword>
<protein>
    <submittedName>
        <fullName evidence="6">Peptidase A2 domain-containing protein</fullName>
    </submittedName>
</protein>
<feature type="region of interest" description="Disordered" evidence="2">
    <location>
        <begin position="414"/>
        <end position="435"/>
    </location>
</feature>
<name>A0A7I4XVS8_HAECO</name>
<keyword evidence="3" id="KW-1133">Transmembrane helix</keyword>
<organism evidence="5 6">
    <name type="scientific">Haemonchus contortus</name>
    <name type="common">Barber pole worm</name>
    <dbReference type="NCBI Taxonomy" id="6289"/>
    <lineage>
        <taxon>Eukaryota</taxon>
        <taxon>Metazoa</taxon>
        <taxon>Ecdysozoa</taxon>
        <taxon>Nematoda</taxon>
        <taxon>Chromadorea</taxon>
        <taxon>Rhabditida</taxon>
        <taxon>Rhabditina</taxon>
        <taxon>Rhabditomorpha</taxon>
        <taxon>Strongyloidea</taxon>
        <taxon>Trichostrongylidae</taxon>
        <taxon>Haemonchus</taxon>
    </lineage>
</organism>
<evidence type="ECO:0000256" key="1">
    <source>
        <dbReference type="ARBA" id="ARBA00022801"/>
    </source>
</evidence>
<dbReference type="AlphaFoldDB" id="A0A7I4XVS8"/>
<dbReference type="WBParaSite" id="HCON_00010520-00001">
    <property type="protein sequence ID" value="HCON_00010520-00001"/>
    <property type="gene ID" value="HCON_00010520"/>
</dbReference>
<dbReference type="OrthoDB" id="5851913at2759"/>
<keyword evidence="1" id="KW-0378">Hydrolase</keyword>
<evidence type="ECO:0000313" key="6">
    <source>
        <dbReference type="WBParaSite" id="HCON_00010520-00001"/>
    </source>
</evidence>
<feature type="domain" description="Peptidase A2" evidence="4">
    <location>
        <begin position="506"/>
        <end position="582"/>
    </location>
</feature>
<evidence type="ECO:0000256" key="2">
    <source>
        <dbReference type="SAM" id="MobiDB-lite"/>
    </source>
</evidence>
<dbReference type="InterPro" id="IPR005312">
    <property type="entry name" value="DUF1759"/>
</dbReference>
<evidence type="ECO:0000256" key="3">
    <source>
        <dbReference type="SAM" id="Phobius"/>
    </source>
</evidence>
<dbReference type="InterPro" id="IPR021109">
    <property type="entry name" value="Peptidase_aspartic_dom_sf"/>
</dbReference>
<sequence>MSQIDAAKTSLQTLIEQMKESYDSTKSKEEKKILLQDIEKIEEESHFNDVIKEATDLHFMLGTRLTEAISNGKRLERKLGIYGKTGPHAARPTNDIHEGFPGWDIENEASRQPPFTAPSIAPPRVSVPAFTGKEEEFPEFWAVYEQLVHNNPKLSTTEKMLLLKESLQGKSDKSIRGIQLLPQNYEWMIKTLHKKYGNKPANRARIVQQLNELPRASRTAESCEKVFDDICMLLNQMFSAGQNIRVCKDALWTEAILSKFPKDIVEPVLLKMREHDDLTVDSILDFISGEISAKAYVQSRLRPYDPANRESATRTTQLCVICETSSHLTWQCQSKLPVSKKRDIVAQKRLCWKCYSPRHTSAQCSRNNCRLCGRMHHIKLCFTTESATERGHSKQNTLSVSEEKQRGQRIFASETNKRTSDTPGKLSYNTGSQPRKMHSANIHIQCDGKTYPEGVGSRCQLVYEEKTTEHHTNIECNTLTPKNEQIALMTAEGSIWNHDTQKFEKVIFFFDSGAQKTVIQEDLALRLKLPTLKAEACIMSGIGGKTETFQSNNVHVKIGTAYGKDLEILIQTKPILTNGFPAVEICSVDQQFLEKRNLLVCNPNIRGEHHIPDILVGLDHYHTFVLDSGEHLTTPSGLRIANTIFGPTLYGRGFTDISDGALTTPSLSYNMTAIEETEREPLSKRSKIRAKRILQDPIISLNIGNERSLTSSTLARASPNMSLLMVVLLISFANAYLTLFRRDQTIRILSPNGTFEGCIQTTCKRFHAMPSDLSLQLPSTTTNNISVSMRYTEQMLLKEFCITCCLPHICRTFKNMFSKHRLGDYHRWPIAVLISVASIVYTFVSIPLLAVKSIQLRRKDLRVSGQMASTAVCHTNIKRSSPCDRNTKTCALRRSSCTSKKIDFETFSPHRLSIIVAVTFALVMPYGQAAPCQREHMSYYAEIICNSSGRCSMEFSREILLNENRTGLELYGTLAYVPLLNETEIMAPHGRSWTAVSSWILDISVPLLWRLNQALGIWHSRASWHRNMFYRINCYPLCTPNFVLMQKVKLIA</sequence>
<dbReference type="PROSITE" id="PS50175">
    <property type="entry name" value="ASP_PROT_RETROV"/>
    <property type="match status" value="1"/>
</dbReference>
<dbReference type="PANTHER" id="PTHR47331">
    <property type="entry name" value="PHD-TYPE DOMAIN-CONTAINING PROTEIN"/>
    <property type="match status" value="1"/>
</dbReference>
<keyword evidence="3" id="KW-0812">Transmembrane</keyword>
<dbReference type="PANTHER" id="PTHR47331:SF5">
    <property type="entry name" value="RIBONUCLEASE H"/>
    <property type="match status" value="1"/>
</dbReference>
<dbReference type="Gene3D" id="2.40.70.10">
    <property type="entry name" value="Acid Proteases"/>
    <property type="match status" value="1"/>
</dbReference>
<dbReference type="GO" id="GO:0006508">
    <property type="term" value="P:proteolysis"/>
    <property type="evidence" value="ECO:0007669"/>
    <property type="project" value="InterPro"/>
</dbReference>
<keyword evidence="5" id="KW-1185">Reference proteome</keyword>
<feature type="transmembrane region" description="Helical" evidence="3">
    <location>
        <begin position="721"/>
        <end position="740"/>
    </location>
</feature>
<evidence type="ECO:0000259" key="4">
    <source>
        <dbReference type="PROSITE" id="PS50175"/>
    </source>
</evidence>
<dbReference type="SUPFAM" id="SSF50630">
    <property type="entry name" value="Acid proteases"/>
    <property type="match status" value="1"/>
</dbReference>
<dbReference type="InterPro" id="IPR001995">
    <property type="entry name" value="Peptidase_A2_cat"/>
</dbReference>
<dbReference type="GO" id="GO:0004190">
    <property type="term" value="F:aspartic-type endopeptidase activity"/>
    <property type="evidence" value="ECO:0007669"/>
    <property type="project" value="InterPro"/>
</dbReference>
<dbReference type="Proteomes" id="UP000025227">
    <property type="component" value="Unplaced"/>
</dbReference>
<feature type="transmembrane region" description="Helical" evidence="3">
    <location>
        <begin position="828"/>
        <end position="850"/>
    </location>
</feature>
<dbReference type="Pfam" id="PF13650">
    <property type="entry name" value="Asp_protease_2"/>
    <property type="match status" value="1"/>
</dbReference>